<feature type="compositionally biased region" description="Polar residues" evidence="1">
    <location>
        <begin position="215"/>
        <end position="226"/>
    </location>
</feature>
<dbReference type="EMBL" id="JAKWBI020000047">
    <property type="protein sequence ID" value="KAJ2904666.1"/>
    <property type="molecule type" value="Genomic_DNA"/>
</dbReference>
<keyword evidence="3" id="KW-1185">Reference proteome</keyword>
<protein>
    <submittedName>
        <fullName evidence="2">Uncharacterized protein</fullName>
    </submittedName>
</protein>
<feature type="compositionally biased region" description="Low complexity" evidence="1">
    <location>
        <begin position="511"/>
        <end position="523"/>
    </location>
</feature>
<evidence type="ECO:0000313" key="3">
    <source>
        <dbReference type="Proteomes" id="UP001201980"/>
    </source>
</evidence>
<feature type="region of interest" description="Disordered" evidence="1">
    <location>
        <begin position="170"/>
        <end position="192"/>
    </location>
</feature>
<evidence type="ECO:0000313" key="2">
    <source>
        <dbReference type="EMBL" id="KAJ2904666.1"/>
    </source>
</evidence>
<proteinExistence type="predicted"/>
<feature type="compositionally biased region" description="Polar residues" evidence="1">
    <location>
        <begin position="529"/>
        <end position="550"/>
    </location>
</feature>
<feature type="compositionally biased region" description="Polar residues" evidence="1">
    <location>
        <begin position="429"/>
        <end position="445"/>
    </location>
</feature>
<organism evidence="2 3">
    <name type="scientific">Zalerion maritima</name>
    <dbReference type="NCBI Taxonomy" id="339359"/>
    <lineage>
        <taxon>Eukaryota</taxon>
        <taxon>Fungi</taxon>
        <taxon>Dikarya</taxon>
        <taxon>Ascomycota</taxon>
        <taxon>Pezizomycotina</taxon>
        <taxon>Sordariomycetes</taxon>
        <taxon>Lulworthiomycetidae</taxon>
        <taxon>Lulworthiales</taxon>
        <taxon>Lulworthiaceae</taxon>
        <taxon>Zalerion</taxon>
    </lineage>
</organism>
<feature type="compositionally biased region" description="Basic and acidic residues" evidence="1">
    <location>
        <begin position="322"/>
        <end position="338"/>
    </location>
</feature>
<feature type="region of interest" description="Disordered" evidence="1">
    <location>
        <begin position="865"/>
        <end position="921"/>
    </location>
</feature>
<reference evidence="2" key="1">
    <citation type="submission" date="2022-07" db="EMBL/GenBank/DDBJ databases">
        <title>Draft genome sequence of Zalerion maritima ATCC 34329, a (micro)plastics degrading marine fungus.</title>
        <authorList>
            <person name="Paco A."/>
            <person name="Goncalves M.F.M."/>
            <person name="Rocha-Santos T.A.P."/>
            <person name="Alves A."/>
        </authorList>
    </citation>
    <scope>NUCLEOTIDE SEQUENCE</scope>
    <source>
        <strain evidence="2">ATCC 34329</strain>
    </source>
</reference>
<feature type="compositionally biased region" description="Low complexity" evidence="1">
    <location>
        <begin position="705"/>
        <end position="714"/>
    </location>
</feature>
<feature type="compositionally biased region" description="Polar residues" evidence="1">
    <location>
        <begin position="684"/>
        <end position="699"/>
    </location>
</feature>
<feature type="compositionally biased region" description="Polar residues" evidence="1">
    <location>
        <begin position="559"/>
        <end position="579"/>
    </location>
</feature>
<feature type="region of interest" description="Disordered" evidence="1">
    <location>
        <begin position="778"/>
        <end position="803"/>
    </location>
</feature>
<feature type="region of interest" description="Disordered" evidence="1">
    <location>
        <begin position="678"/>
        <end position="764"/>
    </location>
</feature>
<feature type="compositionally biased region" description="Polar residues" evidence="1">
    <location>
        <begin position="742"/>
        <end position="756"/>
    </location>
</feature>
<sequence>MGRTSKFTFPVPGRRAKATPPPPMPAGPVSKANKILGTSDINTGLPPPRTAWDANSVSGISVTLSETTCNYSDARLLDDSGEDEDYVPEMKGGVDETSQWEQESEIIPRGFQQPEVNVVDTSDMSTIRRKRMSTSTITSFYDKPKMPLAISQQTSSSAIAKGLPIVRRAPSLADDGSSVGSKKKKKPARLDLSYLLPSRNRSSKSLVLGPDMVTKSPSVMSFSTEATPPPKQERRVTKRATMESLRGKSIAEEPMVELQPRGTTDVRGLHNLYNHYEQMTFRSILGDGIEEVESPLFPEHHQKEKQRRKSSLEGVPVVIRQPHHEPQLDPMREVEHEGQGSTRTLEVPNSPGIVGGDCSASISSKYTRTSKASKRTNQSMVESDLNEKSILSLSDDSEDEQTTPAGGSAPTIEPAPLSSSLAVPERANPTLSLAESHQRPNSQGQIVKGRRRLSSPGQPARFSRAASHHLLSPPPSTPPTACLPEPPRHTTQRASAMPVMSTSKKPERSSSKASAKTSSSQGSKRVRQSRTIQSPNSPEQRIQRSNTTSIDECRRLSTPARNNRQSACPNLQTTNTKSSIFPHHLPQFNMPLSPQSRRLRHRVSQRSSSGQPTPPMSPSSIDSAARPGSINARASSRFMAVTKQEEMLLSALRNKRKHMRETLLAEFQGRESIDGCLGHKRDLSNTSSFGPLDSPTSPTGRRRLSVSGLSSSSSATMDAINEMQQHHRRRRSSLAGPPSHLTFATTAASDPTTMGPTTPDAGASPIYKQEYYFSASVPTSDKRMRHPSAPNGKPSPSTQFKGYSIPAPQALSFISPVRSGSMSLETERHERVLLYLDRPIEEHEEEDVSACVYDGEPSPDLSDFIDFDNMSTGEPVTPISGRDKRSSQGSDQPGPKTVLPTSHLSQTHSQAVDEGPIPENDQAHMVEHGVPRPDSPISPVGFLSFPPATHQGHQNAIRISAVGPSGGGAPTSWWMEEDAITTC</sequence>
<gene>
    <name evidence="2" type="ORF">MKZ38_007407</name>
</gene>
<dbReference type="Proteomes" id="UP001201980">
    <property type="component" value="Unassembled WGS sequence"/>
</dbReference>
<accession>A0AAD5S2Z0</accession>
<comment type="caution">
    <text evidence="2">The sequence shown here is derived from an EMBL/GenBank/DDBJ whole genome shotgun (WGS) entry which is preliminary data.</text>
</comment>
<name>A0AAD5S2Z0_9PEZI</name>
<feature type="region of interest" description="Disordered" evidence="1">
    <location>
        <begin position="1"/>
        <end position="49"/>
    </location>
</feature>
<feature type="compositionally biased region" description="Polar residues" evidence="1">
    <location>
        <begin position="899"/>
        <end position="910"/>
    </location>
</feature>
<dbReference type="AlphaFoldDB" id="A0AAD5S2Z0"/>
<feature type="compositionally biased region" description="Polar residues" evidence="1">
    <location>
        <begin position="360"/>
        <end position="381"/>
    </location>
</feature>
<evidence type="ECO:0000256" key="1">
    <source>
        <dbReference type="SAM" id="MobiDB-lite"/>
    </source>
</evidence>
<feature type="region of interest" description="Disordered" evidence="1">
    <location>
        <begin position="205"/>
        <end position="243"/>
    </location>
</feature>
<feature type="region of interest" description="Disordered" evidence="1">
    <location>
        <begin position="300"/>
        <end position="627"/>
    </location>
</feature>